<evidence type="ECO:0000313" key="1">
    <source>
        <dbReference type="EMBL" id="PNH27751.1"/>
    </source>
</evidence>
<dbReference type="EMBL" id="MPSH01000041">
    <property type="protein sequence ID" value="PNH27751.1"/>
    <property type="molecule type" value="Genomic_DNA"/>
</dbReference>
<proteinExistence type="predicted"/>
<name>A0A2J8E905_VERDA</name>
<comment type="caution">
    <text evidence="1">The sequence shown here is derived from an EMBL/GenBank/DDBJ whole genome shotgun (WGS) entry which is preliminary data.</text>
</comment>
<dbReference type="AlphaFoldDB" id="A0A2J8E905"/>
<accession>A0A2J8E905</accession>
<sequence>MSESLQSETMVMIILPPTILMAPDQLWKIGLGLRPRDLWA</sequence>
<evidence type="ECO:0000313" key="2">
    <source>
        <dbReference type="Proteomes" id="UP000236305"/>
    </source>
</evidence>
<gene>
    <name evidence="1" type="ORF">BJF96_g8906</name>
</gene>
<protein>
    <submittedName>
        <fullName evidence="1">Uncharacterized protein</fullName>
    </submittedName>
</protein>
<reference evidence="1 2" key="1">
    <citation type="submission" date="2017-12" db="EMBL/GenBank/DDBJ databases">
        <title>Comparative genomics yields insights into virulence evolution of Verticillium dahliae.</title>
        <authorList>
            <person name="Fan R."/>
            <person name="Armitage A.D."/>
            <person name="Cascant-Lopez E."/>
            <person name="Sobczyk M."/>
            <person name="Cockerton H.M."/>
            <person name="Harrison R.J."/>
        </authorList>
    </citation>
    <scope>NUCLEOTIDE SEQUENCE [LARGE SCALE GENOMIC DNA]</scope>
    <source>
        <strain evidence="1 2">12008</strain>
    </source>
</reference>
<organism evidence="1 2">
    <name type="scientific">Verticillium dahliae</name>
    <name type="common">Verticillium wilt</name>
    <dbReference type="NCBI Taxonomy" id="27337"/>
    <lineage>
        <taxon>Eukaryota</taxon>
        <taxon>Fungi</taxon>
        <taxon>Dikarya</taxon>
        <taxon>Ascomycota</taxon>
        <taxon>Pezizomycotina</taxon>
        <taxon>Sordariomycetes</taxon>
        <taxon>Hypocreomycetidae</taxon>
        <taxon>Glomerellales</taxon>
        <taxon>Plectosphaerellaceae</taxon>
        <taxon>Verticillium</taxon>
    </lineage>
</organism>
<dbReference type="Proteomes" id="UP000236305">
    <property type="component" value="Unassembled WGS sequence"/>
</dbReference>